<evidence type="ECO:0000313" key="2">
    <source>
        <dbReference type="EMBL" id="KAK3804330.1"/>
    </source>
</evidence>
<protein>
    <submittedName>
        <fullName evidence="2">Uncharacterized protein</fullName>
    </submittedName>
</protein>
<keyword evidence="1" id="KW-1133">Transmembrane helix</keyword>
<dbReference type="Proteomes" id="UP001283361">
    <property type="component" value="Unassembled WGS sequence"/>
</dbReference>
<dbReference type="EMBL" id="JAWDGP010000025">
    <property type="protein sequence ID" value="KAK3804330.1"/>
    <property type="molecule type" value="Genomic_DNA"/>
</dbReference>
<evidence type="ECO:0000313" key="3">
    <source>
        <dbReference type="Proteomes" id="UP001283361"/>
    </source>
</evidence>
<feature type="transmembrane region" description="Helical" evidence="1">
    <location>
        <begin position="60"/>
        <end position="80"/>
    </location>
</feature>
<gene>
    <name evidence="2" type="ORF">RRG08_052870</name>
</gene>
<sequence>MEKKVHTAVNEVSQCLCSEETIEGITTISSAGTFTTSFKAWQRELVFQHWSRPVSRSRVISNWVPAINLTVLVLVSQSFLGHDMIKNSKSDGLTRIQISSRLSPPIGSGLGGSGYPLLLISRHHSEYLRLLLTGGTCQTRPG</sequence>
<dbReference type="AlphaFoldDB" id="A0AAE1EF42"/>
<keyword evidence="3" id="KW-1185">Reference proteome</keyword>
<proteinExistence type="predicted"/>
<evidence type="ECO:0000256" key="1">
    <source>
        <dbReference type="SAM" id="Phobius"/>
    </source>
</evidence>
<accession>A0AAE1EF42</accession>
<organism evidence="2 3">
    <name type="scientific">Elysia crispata</name>
    <name type="common">lettuce slug</name>
    <dbReference type="NCBI Taxonomy" id="231223"/>
    <lineage>
        <taxon>Eukaryota</taxon>
        <taxon>Metazoa</taxon>
        <taxon>Spiralia</taxon>
        <taxon>Lophotrochozoa</taxon>
        <taxon>Mollusca</taxon>
        <taxon>Gastropoda</taxon>
        <taxon>Heterobranchia</taxon>
        <taxon>Euthyneura</taxon>
        <taxon>Panpulmonata</taxon>
        <taxon>Sacoglossa</taxon>
        <taxon>Placobranchoidea</taxon>
        <taxon>Plakobranchidae</taxon>
        <taxon>Elysia</taxon>
    </lineage>
</organism>
<keyword evidence="1" id="KW-0472">Membrane</keyword>
<reference evidence="2" key="1">
    <citation type="journal article" date="2023" name="G3 (Bethesda)">
        <title>A reference genome for the long-term kleptoplast-retaining sea slug Elysia crispata morphotype clarki.</title>
        <authorList>
            <person name="Eastman K.E."/>
            <person name="Pendleton A.L."/>
            <person name="Shaikh M.A."/>
            <person name="Suttiyut T."/>
            <person name="Ogas R."/>
            <person name="Tomko P."/>
            <person name="Gavelis G."/>
            <person name="Widhalm J.R."/>
            <person name="Wisecaver J.H."/>
        </authorList>
    </citation>
    <scope>NUCLEOTIDE SEQUENCE</scope>
    <source>
        <strain evidence="2">ECLA1</strain>
    </source>
</reference>
<keyword evidence="1" id="KW-0812">Transmembrane</keyword>
<comment type="caution">
    <text evidence="2">The sequence shown here is derived from an EMBL/GenBank/DDBJ whole genome shotgun (WGS) entry which is preliminary data.</text>
</comment>
<name>A0AAE1EF42_9GAST</name>